<feature type="compositionally biased region" description="Basic and acidic residues" evidence="5">
    <location>
        <begin position="389"/>
        <end position="398"/>
    </location>
</feature>
<dbReference type="PANTHER" id="PTHR42693:SF53">
    <property type="entry name" value="ENDO-4-O-SULFATASE"/>
    <property type="match status" value="1"/>
</dbReference>
<evidence type="ECO:0000256" key="3">
    <source>
        <dbReference type="ARBA" id="ARBA00022801"/>
    </source>
</evidence>
<protein>
    <submittedName>
        <fullName evidence="7">N-acetylgalactosamine-6-sulfatase</fullName>
        <ecNumber evidence="7">3.1.6.4</ecNumber>
    </submittedName>
</protein>
<dbReference type="AlphaFoldDB" id="F0SGH2"/>
<dbReference type="HOGENOM" id="CLU_006332_10_4_0"/>
<evidence type="ECO:0000256" key="5">
    <source>
        <dbReference type="SAM" id="MobiDB-lite"/>
    </source>
</evidence>
<dbReference type="RefSeq" id="WP_013629292.1">
    <property type="nucleotide sequence ID" value="NC_015174.1"/>
</dbReference>
<keyword evidence="3 7" id="KW-0378">Hydrolase</keyword>
<keyword evidence="4" id="KW-0106">Calcium</keyword>
<dbReference type="Gene3D" id="3.30.1120.10">
    <property type="match status" value="1"/>
</dbReference>
<dbReference type="Gene3D" id="3.40.720.10">
    <property type="entry name" value="Alkaline Phosphatase, subunit A"/>
    <property type="match status" value="1"/>
</dbReference>
<evidence type="ECO:0000313" key="8">
    <source>
        <dbReference type="Proteomes" id="UP000006860"/>
    </source>
</evidence>
<keyword evidence="2" id="KW-0479">Metal-binding</keyword>
<dbReference type="PANTHER" id="PTHR42693">
    <property type="entry name" value="ARYLSULFATASE FAMILY MEMBER"/>
    <property type="match status" value="1"/>
</dbReference>
<organism evidence="7 8">
    <name type="scientific">Rubinisphaera brasiliensis (strain ATCC 49424 / DSM 5305 / JCM 21570 / IAM 15109 / NBRC 103401 / IFAM 1448)</name>
    <name type="common">Planctomyces brasiliensis</name>
    <dbReference type="NCBI Taxonomy" id="756272"/>
    <lineage>
        <taxon>Bacteria</taxon>
        <taxon>Pseudomonadati</taxon>
        <taxon>Planctomycetota</taxon>
        <taxon>Planctomycetia</taxon>
        <taxon>Planctomycetales</taxon>
        <taxon>Planctomycetaceae</taxon>
        <taxon>Rubinisphaera</taxon>
    </lineage>
</organism>
<evidence type="ECO:0000256" key="1">
    <source>
        <dbReference type="ARBA" id="ARBA00008779"/>
    </source>
</evidence>
<evidence type="ECO:0000256" key="4">
    <source>
        <dbReference type="ARBA" id="ARBA00022837"/>
    </source>
</evidence>
<dbReference type="PROSITE" id="PS00149">
    <property type="entry name" value="SULFATASE_2"/>
    <property type="match status" value="1"/>
</dbReference>
<dbReference type="SUPFAM" id="SSF53649">
    <property type="entry name" value="Alkaline phosphatase-like"/>
    <property type="match status" value="1"/>
</dbReference>
<dbReference type="GO" id="GO:0004065">
    <property type="term" value="F:arylsulfatase activity"/>
    <property type="evidence" value="ECO:0007669"/>
    <property type="project" value="TreeGrafter"/>
</dbReference>
<dbReference type="InterPro" id="IPR000917">
    <property type="entry name" value="Sulfatase_N"/>
</dbReference>
<reference evidence="8" key="1">
    <citation type="submission" date="2011-02" db="EMBL/GenBank/DDBJ databases">
        <title>The complete genome of Planctomyces brasiliensis DSM 5305.</title>
        <authorList>
            <person name="Lucas S."/>
            <person name="Copeland A."/>
            <person name="Lapidus A."/>
            <person name="Bruce D."/>
            <person name="Goodwin L."/>
            <person name="Pitluck S."/>
            <person name="Kyrpides N."/>
            <person name="Mavromatis K."/>
            <person name="Pagani I."/>
            <person name="Ivanova N."/>
            <person name="Ovchinnikova G."/>
            <person name="Lu M."/>
            <person name="Detter J.C."/>
            <person name="Han C."/>
            <person name="Land M."/>
            <person name="Hauser L."/>
            <person name="Markowitz V."/>
            <person name="Cheng J.-F."/>
            <person name="Hugenholtz P."/>
            <person name="Woyke T."/>
            <person name="Wu D."/>
            <person name="Tindall B."/>
            <person name="Pomrenke H.G."/>
            <person name="Brambilla E."/>
            <person name="Klenk H.-P."/>
            <person name="Eisen J.A."/>
        </authorList>
    </citation>
    <scope>NUCLEOTIDE SEQUENCE [LARGE SCALE GENOMIC DNA]</scope>
    <source>
        <strain evidence="8">ATCC 49424 / DSM 5305 / JCM 21570 / NBRC 103401 / IFAM 1448</strain>
    </source>
</reference>
<evidence type="ECO:0000313" key="7">
    <source>
        <dbReference type="EMBL" id="ADY60571.1"/>
    </source>
</evidence>
<evidence type="ECO:0000259" key="6">
    <source>
        <dbReference type="Pfam" id="PF00884"/>
    </source>
</evidence>
<dbReference type="InterPro" id="IPR050738">
    <property type="entry name" value="Sulfatase"/>
</dbReference>
<dbReference type="eggNOG" id="COG3119">
    <property type="taxonomic scope" value="Bacteria"/>
</dbReference>
<dbReference type="KEGG" id="pbs:Plabr_2973"/>
<dbReference type="EC" id="3.1.6.4" evidence="7"/>
<dbReference type="GO" id="GO:0043890">
    <property type="term" value="F:N-acetylgalactosamine-6-sulfatase activity"/>
    <property type="evidence" value="ECO:0007669"/>
    <property type="project" value="UniProtKB-EC"/>
</dbReference>
<sequence length="453" mass="49907">MTKLTLFSPIPLVLFETLLSLVLFAGGQLAAADQRPNIVFILTDDQGYGDLGCYGSTEIATPHIDRLAAEGMKFESFYVHNRCSPTRAAFMTGCHAQRVGLGKVIYRKDKTGLSADEITVAELLQGAGYRTGIVGKWHLGEYEQFSPVHHGFDTFYGFMEWDDNRTTAIDNNRTIVERDVSKTDGVHSPKLLAAGIEFITENQDRPFFLYYASPLPHTRWKPHERFAGSSEQGTYGDVVQEIDWQVGELMQTLDKLGLTDNTLVVFASDNGPQLNVEGHGSAGPLRDGKWTNFEGGIRVPCLMRWPSVVPAGSVNNEIVGIIDMLPTFCEIAGVDVPSDRVIDGRSILPYMRGESVHPPIHDTFVVPGATIRHQQWKLLIKGAKPGGSKSDRVGKTDRVPAPAGSLFNLAQDPGESTDVSKDHPEIVADLQRRMNEAMEELNANSRAPGRLHH</sequence>
<dbReference type="OrthoDB" id="5901192at2"/>
<proteinExistence type="inferred from homology"/>
<keyword evidence="8" id="KW-1185">Reference proteome</keyword>
<dbReference type="GO" id="GO:0046872">
    <property type="term" value="F:metal ion binding"/>
    <property type="evidence" value="ECO:0007669"/>
    <property type="project" value="UniProtKB-KW"/>
</dbReference>
<dbReference type="InterPro" id="IPR024607">
    <property type="entry name" value="Sulfatase_CS"/>
</dbReference>
<comment type="similarity">
    <text evidence="1">Belongs to the sulfatase family.</text>
</comment>
<dbReference type="Proteomes" id="UP000006860">
    <property type="component" value="Chromosome"/>
</dbReference>
<evidence type="ECO:0000256" key="2">
    <source>
        <dbReference type="ARBA" id="ARBA00022723"/>
    </source>
</evidence>
<accession>F0SGH2</accession>
<dbReference type="EMBL" id="CP002546">
    <property type="protein sequence ID" value="ADY60571.1"/>
    <property type="molecule type" value="Genomic_DNA"/>
</dbReference>
<name>F0SGH2_RUBBR</name>
<feature type="region of interest" description="Disordered" evidence="5">
    <location>
        <begin position="382"/>
        <end position="422"/>
    </location>
</feature>
<dbReference type="Pfam" id="PF00884">
    <property type="entry name" value="Sulfatase"/>
    <property type="match status" value="1"/>
</dbReference>
<dbReference type="STRING" id="756272.Plabr_2973"/>
<gene>
    <name evidence="7" type="ordered locus">Plabr_2973</name>
</gene>
<feature type="domain" description="Sulfatase N-terminal" evidence="6">
    <location>
        <begin position="36"/>
        <end position="334"/>
    </location>
</feature>
<dbReference type="InterPro" id="IPR017850">
    <property type="entry name" value="Alkaline_phosphatase_core_sf"/>
</dbReference>